<feature type="binding site" evidence="8">
    <location>
        <position position="359"/>
    </location>
    <ligand>
        <name>Zn(2+)</name>
        <dbReference type="ChEBI" id="CHEBI:29105"/>
        <label>2</label>
    </ligand>
</feature>
<keyword evidence="6" id="KW-0482">Metalloprotease</keyword>
<dbReference type="SUPFAM" id="SSF53187">
    <property type="entry name" value="Zn-dependent exopeptidases"/>
    <property type="match status" value="1"/>
</dbReference>
<dbReference type="InterPro" id="IPR010162">
    <property type="entry name" value="PepT-like"/>
</dbReference>
<dbReference type="InterPro" id="IPR008007">
    <property type="entry name" value="Peptidase_M42"/>
</dbReference>
<accession>A0A7I8DAJ9</accession>
<evidence type="ECO:0000256" key="4">
    <source>
        <dbReference type="ARBA" id="ARBA00022801"/>
    </source>
</evidence>
<dbReference type="PANTHER" id="PTHR42994">
    <property type="entry name" value="PEPTIDASE T"/>
    <property type="match status" value="1"/>
</dbReference>
<dbReference type="EMBL" id="AP023366">
    <property type="protein sequence ID" value="BCJ85836.1"/>
    <property type="molecule type" value="Genomic_DNA"/>
</dbReference>
<evidence type="ECO:0000256" key="2">
    <source>
        <dbReference type="ARBA" id="ARBA00022670"/>
    </source>
</evidence>
<name>A0A7I8DAJ9_9BACL</name>
<keyword evidence="3 8" id="KW-0479">Metal-binding</keyword>
<evidence type="ECO:0000313" key="11">
    <source>
        <dbReference type="Proteomes" id="UP000593802"/>
    </source>
</evidence>
<dbReference type="GO" id="GO:0046872">
    <property type="term" value="F:metal ion binding"/>
    <property type="evidence" value="ECO:0007669"/>
    <property type="project" value="UniProtKB-UniRule"/>
</dbReference>
<keyword evidence="4" id="KW-0378">Hydrolase</keyword>
<comment type="similarity">
    <text evidence="7">Belongs to the peptidase M42 family.</text>
</comment>
<dbReference type="AlphaFoldDB" id="A0A7I8DAJ9"/>
<comment type="cofactor">
    <cofactor evidence="8">
        <name>a divalent metal cation</name>
        <dbReference type="ChEBI" id="CHEBI:60240"/>
    </cofactor>
    <text evidence="8">Binds 2 divalent metal cations per subunit.</text>
</comment>
<dbReference type="PROSITE" id="PS00758">
    <property type="entry name" value="ARGE_DAPE_CPG2_1"/>
    <property type="match status" value="1"/>
</dbReference>
<dbReference type="Gene3D" id="3.30.70.360">
    <property type="match status" value="1"/>
</dbReference>
<evidence type="ECO:0000313" key="10">
    <source>
        <dbReference type="EMBL" id="BCJ85836.1"/>
    </source>
</evidence>
<dbReference type="SUPFAM" id="SSF55031">
    <property type="entry name" value="Bacterial exopeptidase dimerisation domain"/>
    <property type="match status" value="1"/>
</dbReference>
<protein>
    <recommendedName>
        <fullName evidence="9">Peptidase M20 dimerisation domain-containing protein</fullName>
    </recommendedName>
</protein>
<keyword evidence="5" id="KW-0862">Zinc</keyword>
<sequence length="394" mass="42139">MAEVNEKRLVDRFLKMVSIDSPSSQEREMADFLKNELQTLGFEVEEDDAGRDLLQMTGDMQGAKTIRFTGNLIARKKGSLSDVPPVMFAAHMDTVVSNKGVQATVQDGVIRTDGRTILGADDKAGIAALLEAAQLMEEQKLPHGPLEFVFTIAEESGLNGARLLDKQKLSAKFGFVMDSGGPPHVVIGASPGEVDFSVKLYGKAAHAGVNPEDGINVLSAAGLALSNLTLGRIDEETTCNIGIIKGGERTNIVCDYVELWGEVRSRNKDKLTWQLAKIQTAFATACEKFGARFEMEEQPIYDGFQLTEGDEVVQIAFEGAKKAGMTPQLAARGGGSDTNIFNAAGIPSVNLGVGAANDHTNEETVTVQDLRLATQLVLGIVQTVAERTGAGVAR</sequence>
<proteinExistence type="inferred from homology"/>
<dbReference type="GO" id="GO:0008237">
    <property type="term" value="F:metallopeptidase activity"/>
    <property type="evidence" value="ECO:0007669"/>
    <property type="project" value="UniProtKB-KW"/>
</dbReference>
<dbReference type="GO" id="GO:0004177">
    <property type="term" value="F:aminopeptidase activity"/>
    <property type="evidence" value="ECO:0007669"/>
    <property type="project" value="UniProtKB-UniRule"/>
</dbReference>
<dbReference type="GO" id="GO:0006508">
    <property type="term" value="P:proteolysis"/>
    <property type="evidence" value="ECO:0007669"/>
    <property type="project" value="UniProtKB-KW"/>
</dbReference>
<gene>
    <name evidence="10" type="primary">pepT</name>
    <name evidence="10" type="ORF">skT53_08210</name>
</gene>
<dbReference type="PANTHER" id="PTHR42994:SF2">
    <property type="entry name" value="PEPTIDASE"/>
    <property type="match status" value="1"/>
</dbReference>
<reference evidence="10 11" key="1">
    <citation type="submission" date="2020-08" db="EMBL/GenBank/DDBJ databases">
        <title>Complete Genome Sequence of Effusibacillus dendaii Strain skT53, Isolated from Farmland soil.</title>
        <authorList>
            <person name="Konishi T."/>
            <person name="Kawasaki H."/>
        </authorList>
    </citation>
    <scope>NUCLEOTIDE SEQUENCE [LARGE SCALE GENOMIC DNA]</scope>
    <source>
        <strain evidence="11">skT53</strain>
    </source>
</reference>
<keyword evidence="2" id="KW-0645">Protease</keyword>
<dbReference type="InterPro" id="IPR002933">
    <property type="entry name" value="Peptidase_M20"/>
</dbReference>
<dbReference type="RefSeq" id="WP_200759909.1">
    <property type="nucleotide sequence ID" value="NZ_AP023366.1"/>
</dbReference>
<keyword evidence="11" id="KW-1185">Reference proteome</keyword>
<dbReference type="KEGG" id="eff:skT53_08210"/>
<comment type="cofactor">
    <cofactor evidence="1">
        <name>Zn(2+)</name>
        <dbReference type="ChEBI" id="CHEBI:29105"/>
    </cofactor>
</comment>
<dbReference type="InterPro" id="IPR011650">
    <property type="entry name" value="Peptidase_M20_dimer"/>
</dbReference>
<feature type="domain" description="Peptidase M20 dimerisation" evidence="9">
    <location>
        <begin position="194"/>
        <end position="287"/>
    </location>
</feature>
<dbReference type="Gene3D" id="3.40.630.10">
    <property type="entry name" value="Zn peptidases"/>
    <property type="match status" value="1"/>
</dbReference>
<organism evidence="10 11">
    <name type="scientific">Effusibacillus dendaii</name>
    <dbReference type="NCBI Taxonomy" id="2743772"/>
    <lineage>
        <taxon>Bacteria</taxon>
        <taxon>Bacillati</taxon>
        <taxon>Bacillota</taxon>
        <taxon>Bacilli</taxon>
        <taxon>Bacillales</taxon>
        <taxon>Alicyclobacillaceae</taxon>
        <taxon>Effusibacillus</taxon>
    </lineage>
</organism>
<evidence type="ECO:0000256" key="1">
    <source>
        <dbReference type="ARBA" id="ARBA00001947"/>
    </source>
</evidence>
<dbReference type="InterPro" id="IPR036264">
    <property type="entry name" value="Bact_exopeptidase_dim_dom"/>
</dbReference>
<dbReference type="Pfam" id="PF01546">
    <property type="entry name" value="Peptidase_M20"/>
    <property type="match status" value="1"/>
</dbReference>
<evidence type="ECO:0000259" key="9">
    <source>
        <dbReference type="Pfam" id="PF07687"/>
    </source>
</evidence>
<evidence type="ECO:0000256" key="7">
    <source>
        <dbReference type="PIRNR" id="PIRNR001123"/>
    </source>
</evidence>
<dbReference type="Proteomes" id="UP000593802">
    <property type="component" value="Chromosome"/>
</dbReference>
<evidence type="ECO:0000256" key="8">
    <source>
        <dbReference type="PIRSR" id="PIRSR001123-2"/>
    </source>
</evidence>
<dbReference type="Pfam" id="PF07687">
    <property type="entry name" value="M20_dimer"/>
    <property type="match status" value="1"/>
</dbReference>
<dbReference type="PIRSF" id="PIRSF001123">
    <property type="entry name" value="PepA_GA"/>
    <property type="match status" value="1"/>
</dbReference>
<evidence type="ECO:0000256" key="5">
    <source>
        <dbReference type="ARBA" id="ARBA00022833"/>
    </source>
</evidence>
<dbReference type="NCBIfam" id="TIGR01883">
    <property type="entry name" value="PepT-like"/>
    <property type="match status" value="1"/>
</dbReference>
<dbReference type="InterPro" id="IPR001261">
    <property type="entry name" value="ArgE/DapE_CS"/>
</dbReference>
<evidence type="ECO:0000256" key="6">
    <source>
        <dbReference type="ARBA" id="ARBA00023049"/>
    </source>
</evidence>
<evidence type="ECO:0000256" key="3">
    <source>
        <dbReference type="ARBA" id="ARBA00022723"/>
    </source>
</evidence>